<dbReference type="SUPFAM" id="SSF53850">
    <property type="entry name" value="Periplasmic binding protein-like II"/>
    <property type="match status" value="1"/>
</dbReference>
<dbReference type="PROSITE" id="PS51318">
    <property type="entry name" value="TAT"/>
    <property type="match status" value="1"/>
</dbReference>
<proteinExistence type="inferred from homology"/>
<protein>
    <submittedName>
        <fullName evidence="5">ABC transporter substrate-binding protein</fullName>
    </submittedName>
</protein>
<dbReference type="OrthoDB" id="286202at2"/>
<dbReference type="PANTHER" id="PTHR30024:SF47">
    <property type="entry name" value="TAURINE-BINDING PERIPLASMIC PROTEIN"/>
    <property type="match status" value="1"/>
</dbReference>
<dbReference type="Pfam" id="PF13379">
    <property type="entry name" value="NMT1_2"/>
    <property type="match status" value="1"/>
</dbReference>
<evidence type="ECO:0000256" key="1">
    <source>
        <dbReference type="ARBA" id="ARBA00004418"/>
    </source>
</evidence>
<keyword evidence="3" id="KW-0732">Signal</keyword>
<dbReference type="STRING" id="463025.BAU08_06430"/>
<comment type="subcellular location">
    <subcellularLocation>
        <location evidence="1">Periplasm</location>
    </subcellularLocation>
</comment>
<name>A0A193FF88_9BORD</name>
<dbReference type="GO" id="GO:0042597">
    <property type="term" value="C:periplasmic space"/>
    <property type="evidence" value="ECO:0007669"/>
    <property type="project" value="UniProtKB-SubCell"/>
</dbReference>
<dbReference type="Gene3D" id="3.40.190.10">
    <property type="entry name" value="Periplasmic binding protein-like II"/>
    <property type="match status" value="2"/>
</dbReference>
<evidence type="ECO:0000256" key="3">
    <source>
        <dbReference type="ARBA" id="ARBA00022729"/>
    </source>
</evidence>
<dbReference type="Proteomes" id="UP000091897">
    <property type="component" value="Chromosome"/>
</dbReference>
<organism evidence="5 7">
    <name type="scientific">Bordetella bronchialis</name>
    <dbReference type="NCBI Taxonomy" id="463025"/>
    <lineage>
        <taxon>Bacteria</taxon>
        <taxon>Pseudomonadati</taxon>
        <taxon>Pseudomonadota</taxon>
        <taxon>Betaproteobacteria</taxon>
        <taxon>Burkholderiales</taxon>
        <taxon>Alcaligenaceae</taxon>
        <taxon>Bordetella</taxon>
    </lineage>
</organism>
<dbReference type="KEGG" id="bbro:BAU06_06170"/>
<evidence type="ECO:0000313" key="4">
    <source>
        <dbReference type="EMBL" id="ANN65933.1"/>
    </source>
</evidence>
<comment type="similarity">
    <text evidence="2">Belongs to the bacterial solute-binding protein SsuA/TauA family.</text>
</comment>
<dbReference type="EMBL" id="CP016171">
    <property type="protein sequence ID" value="ANN71017.1"/>
    <property type="molecule type" value="Genomic_DNA"/>
</dbReference>
<dbReference type="GO" id="GO:0042918">
    <property type="term" value="P:alkanesulfonate transmembrane transport"/>
    <property type="evidence" value="ECO:0007669"/>
    <property type="project" value="TreeGrafter"/>
</dbReference>
<evidence type="ECO:0000256" key="2">
    <source>
        <dbReference type="ARBA" id="ARBA00010742"/>
    </source>
</evidence>
<accession>A0A193FF88</accession>
<reference evidence="6 7" key="1">
    <citation type="submission" date="2016-06" db="EMBL/GenBank/DDBJ databases">
        <title>Complete genome sequences of Bordetella bronchialis and Bordetella flabilis.</title>
        <authorList>
            <person name="LiPuma J.J."/>
            <person name="Spilker T."/>
        </authorList>
    </citation>
    <scope>NUCLEOTIDE SEQUENCE [LARGE SCALE GENOMIC DNA]</scope>
    <source>
        <strain evidence="5 7">AU17976</strain>
        <strain evidence="4 6">AU3182</strain>
    </source>
</reference>
<dbReference type="InterPro" id="IPR006311">
    <property type="entry name" value="TAT_signal"/>
</dbReference>
<evidence type="ECO:0000313" key="7">
    <source>
        <dbReference type="Proteomes" id="UP000092213"/>
    </source>
</evidence>
<dbReference type="RefSeq" id="WP_066345605.1">
    <property type="nucleotide sequence ID" value="NZ_CBCSFJ010000003.1"/>
</dbReference>
<sequence length="348" mass="36638">MSVTRREWLKLAGAAGALGLAPAIVRAQKLEKKEVAIAVGGKALTYYLPLTIAEVRGYFKDEGLDVTIADFAGGAKALQAVVGGSADIVSGAFEHALNLQSKGQFYRDFVLQGRAPMIGFGVSTKNMPNYKSPADLKGKKIGVTAPGSSTNMVVNFFLAKHGLKASDVSIIGVGAGAGAITALKTGQIDAISNTDPVVTALQTSGDLKIIVDTRTLKDTQEIFGGNMPAGCLYCAQSYIDANPNTVQALANAIVRADKWIQAQKNNLDAIVNAVPKSYLLGEPEVYKASLKASMDGFSPDGIIPEDGPATAVKALAAFVPDFDPKKVDPSKMWTNEFAKRANQKYPNG</sequence>
<dbReference type="Proteomes" id="UP000092213">
    <property type="component" value="Chromosome"/>
</dbReference>
<gene>
    <name evidence="4" type="ORF">BAU06_06170</name>
    <name evidence="5" type="ORF">BAU08_06430</name>
</gene>
<evidence type="ECO:0000313" key="5">
    <source>
        <dbReference type="EMBL" id="ANN71017.1"/>
    </source>
</evidence>
<keyword evidence="6" id="KW-1185">Reference proteome</keyword>
<dbReference type="AlphaFoldDB" id="A0A193FF88"/>
<dbReference type="EMBL" id="CP016170">
    <property type="protein sequence ID" value="ANN65933.1"/>
    <property type="molecule type" value="Genomic_DNA"/>
</dbReference>
<evidence type="ECO:0000313" key="6">
    <source>
        <dbReference type="Proteomes" id="UP000091897"/>
    </source>
</evidence>
<dbReference type="PANTHER" id="PTHR30024">
    <property type="entry name" value="ALIPHATIC SULFONATES-BINDING PROTEIN-RELATED"/>
    <property type="match status" value="1"/>
</dbReference>